<name>A0A6V8SGD8_9CLOT</name>
<dbReference type="Gene3D" id="3.30.565.10">
    <property type="entry name" value="Histidine kinase-like ATPase, C-terminal domain"/>
    <property type="match status" value="1"/>
</dbReference>
<keyword evidence="13" id="KW-1185">Reference proteome</keyword>
<evidence type="ECO:0000256" key="3">
    <source>
        <dbReference type="ARBA" id="ARBA00022553"/>
    </source>
</evidence>
<dbReference type="Pfam" id="PF02518">
    <property type="entry name" value="HATPase_c"/>
    <property type="match status" value="1"/>
</dbReference>
<dbReference type="InterPro" id="IPR035965">
    <property type="entry name" value="PAS-like_dom_sf"/>
</dbReference>
<dbReference type="Pfam" id="PF17159">
    <property type="entry name" value="MASE3"/>
    <property type="match status" value="1"/>
</dbReference>
<dbReference type="SMART" id="SM00091">
    <property type="entry name" value="PAS"/>
    <property type="match status" value="2"/>
</dbReference>
<feature type="transmembrane region" description="Helical" evidence="9">
    <location>
        <begin position="121"/>
        <end position="139"/>
    </location>
</feature>
<keyword evidence="3" id="KW-0597">Phosphoprotein</keyword>
<dbReference type="Gene3D" id="3.30.450.20">
    <property type="entry name" value="PAS domain"/>
    <property type="match status" value="2"/>
</dbReference>
<keyword evidence="4" id="KW-0808">Transferase</keyword>
<dbReference type="Pfam" id="PF13188">
    <property type="entry name" value="PAS_8"/>
    <property type="match status" value="2"/>
</dbReference>
<dbReference type="InterPro" id="IPR036097">
    <property type="entry name" value="HisK_dim/P_sf"/>
</dbReference>
<dbReference type="PRINTS" id="PR00344">
    <property type="entry name" value="BCTRLSENSOR"/>
</dbReference>
<dbReference type="InterPro" id="IPR003594">
    <property type="entry name" value="HATPase_dom"/>
</dbReference>
<dbReference type="SMART" id="SM00388">
    <property type="entry name" value="HisKA"/>
    <property type="match status" value="1"/>
</dbReference>
<dbReference type="Pfam" id="PF00512">
    <property type="entry name" value="HisKA"/>
    <property type="match status" value="1"/>
</dbReference>
<evidence type="ECO:0000256" key="9">
    <source>
        <dbReference type="SAM" id="Phobius"/>
    </source>
</evidence>
<dbReference type="SUPFAM" id="SSF47384">
    <property type="entry name" value="Homodimeric domain of signal transducing histidine kinase"/>
    <property type="match status" value="1"/>
</dbReference>
<feature type="transmembrane region" description="Helical" evidence="9">
    <location>
        <begin position="21"/>
        <end position="44"/>
    </location>
</feature>
<keyword evidence="9" id="KW-0812">Transmembrane</keyword>
<evidence type="ECO:0000256" key="4">
    <source>
        <dbReference type="ARBA" id="ARBA00022679"/>
    </source>
</evidence>
<dbReference type="NCBIfam" id="TIGR00229">
    <property type="entry name" value="sensory_box"/>
    <property type="match status" value="1"/>
</dbReference>
<comment type="caution">
    <text evidence="12">The sequence shown here is derived from an EMBL/GenBank/DDBJ whole genome shotgun (WGS) entry which is preliminary data.</text>
</comment>
<dbReference type="InterPro" id="IPR033425">
    <property type="entry name" value="MASE3"/>
</dbReference>
<protein>
    <recommendedName>
        <fullName evidence="2">histidine kinase</fullName>
        <ecNumber evidence="2">2.7.13.3</ecNumber>
    </recommendedName>
</protein>
<keyword evidence="9" id="KW-1133">Transmembrane helix</keyword>
<gene>
    <name evidence="12" type="ORF">bsdtw1_01878</name>
</gene>
<dbReference type="InterPro" id="IPR003661">
    <property type="entry name" value="HisK_dim/P_dom"/>
</dbReference>
<feature type="transmembrane region" description="Helical" evidence="9">
    <location>
        <begin position="50"/>
        <end position="70"/>
    </location>
</feature>
<dbReference type="SUPFAM" id="SSF55785">
    <property type="entry name" value="PYP-like sensor domain (PAS domain)"/>
    <property type="match status" value="2"/>
</dbReference>
<proteinExistence type="predicted"/>
<evidence type="ECO:0000259" key="11">
    <source>
        <dbReference type="PROSITE" id="PS50112"/>
    </source>
</evidence>
<keyword evidence="9" id="KW-0472">Membrane</keyword>
<evidence type="ECO:0000256" key="6">
    <source>
        <dbReference type="ARBA" id="ARBA00022777"/>
    </source>
</evidence>
<keyword evidence="8" id="KW-0902">Two-component regulatory system</keyword>
<dbReference type="PROSITE" id="PS50109">
    <property type="entry name" value="HIS_KIN"/>
    <property type="match status" value="1"/>
</dbReference>
<reference evidence="12 13" key="1">
    <citation type="submission" date="2020-07" db="EMBL/GenBank/DDBJ databases">
        <title>A new beta-1,3-glucan-decomposing anaerobic bacterium isolated from anoxic soil subjected to biological soil disinfestation.</title>
        <authorList>
            <person name="Ueki A."/>
            <person name="Tonouchi A."/>
        </authorList>
    </citation>
    <scope>NUCLEOTIDE SEQUENCE [LARGE SCALE GENOMIC DNA]</scope>
    <source>
        <strain evidence="12 13">TW1</strain>
    </source>
</reference>
<dbReference type="CDD" id="cd00082">
    <property type="entry name" value="HisKA"/>
    <property type="match status" value="1"/>
</dbReference>
<dbReference type="InterPro" id="IPR005467">
    <property type="entry name" value="His_kinase_dom"/>
</dbReference>
<feature type="transmembrane region" description="Helical" evidence="9">
    <location>
        <begin position="146"/>
        <end position="164"/>
    </location>
</feature>
<organism evidence="12 13">
    <name type="scientific">Clostridium fungisolvens</name>
    <dbReference type="NCBI Taxonomy" id="1604897"/>
    <lineage>
        <taxon>Bacteria</taxon>
        <taxon>Bacillati</taxon>
        <taxon>Bacillota</taxon>
        <taxon>Clostridia</taxon>
        <taxon>Eubacteriales</taxon>
        <taxon>Clostridiaceae</taxon>
        <taxon>Clostridium</taxon>
    </lineage>
</organism>
<evidence type="ECO:0000256" key="7">
    <source>
        <dbReference type="ARBA" id="ARBA00022840"/>
    </source>
</evidence>
<dbReference type="EC" id="2.7.13.3" evidence="2"/>
<evidence type="ECO:0000256" key="2">
    <source>
        <dbReference type="ARBA" id="ARBA00012438"/>
    </source>
</evidence>
<keyword evidence="6 12" id="KW-0418">Kinase</keyword>
<feature type="transmembrane region" description="Helical" evidence="9">
    <location>
        <begin position="211"/>
        <end position="233"/>
    </location>
</feature>
<feature type="transmembrane region" description="Helical" evidence="9">
    <location>
        <begin position="176"/>
        <end position="199"/>
    </location>
</feature>
<evidence type="ECO:0000313" key="13">
    <source>
        <dbReference type="Proteomes" id="UP000580568"/>
    </source>
</evidence>
<dbReference type="SMART" id="SM00387">
    <property type="entry name" value="HATPase_c"/>
    <property type="match status" value="1"/>
</dbReference>
<feature type="transmembrane region" description="Helical" evidence="9">
    <location>
        <begin position="82"/>
        <end position="101"/>
    </location>
</feature>
<keyword evidence="5" id="KW-0547">Nucleotide-binding</keyword>
<dbReference type="RefSeq" id="WP_183277259.1">
    <property type="nucleotide sequence ID" value="NZ_BLZR01000001.1"/>
</dbReference>
<feature type="domain" description="PAS" evidence="11">
    <location>
        <begin position="274"/>
        <end position="318"/>
    </location>
</feature>
<dbReference type="GO" id="GO:0005524">
    <property type="term" value="F:ATP binding"/>
    <property type="evidence" value="ECO:0007669"/>
    <property type="project" value="UniProtKB-KW"/>
</dbReference>
<sequence>MLNNKYELVNKDTNQKISINIIITFIVVLFISLIISIGIFYKFWSWDKELVHTTLELLSVFMGVSTFLIIWNRHSSEESINYILGFGYLIVSIMDVVHTYFYKYMILQNVANSDASLKYWLIARIIEVITLLIFSYVPYKKNGNKYIAMLKTLVIIFFLFYILQINKGFIPSFYTINGITLLKIIIEYFVILVAALTLYRLKNNLVTKQLINFKFLYISILLIIPSEVCFTLFKSPDSIWVVYGHVLKICSYYYLYKAVFQSLINYPYDKINENNQRLSDILNAIPIPIHTYNLNNKIDFVNKKFEELFKYSKENIIGLGDEEISKILRKVGNNYENSLPYRVNNNEENTKNIIRTYLDSHNKEIKVLINAHKIKGGVLVITNDIKQEQQIENLNLQAQTILNSISVPTMIIDYNGDIIACNNYFADLVEVEYEDINKMNIYALNNILKLNNNEFRKIFCPINFKADKIDCIIVTPKGNEKNIQINTSIIKNIYNEIIGLMIVVQDVSKMKENQIKLINQEKLALLGQMGATIVHETRNFLTTIKGNSQLIQLYTDNERIKRFANKINSDTDEVNRIISDFLNLSKPRETELEEVAFYDLISSMKSTIETSSLMSKVQVSLKLDYDERYILCDETQIKQVILNICKNAVEALEQVSNPKLLISTGYNEQAKEVYIKIEDNGKGMSEDIIKKIGTPFFTTKKTGTGLGLNACYQIIKEHKGRIQIESKVGMGTIFTIIIPYLDED</sequence>
<feature type="domain" description="Histidine kinase" evidence="10">
    <location>
        <begin position="532"/>
        <end position="742"/>
    </location>
</feature>
<evidence type="ECO:0000313" key="12">
    <source>
        <dbReference type="EMBL" id="GFP75786.1"/>
    </source>
</evidence>
<dbReference type="Proteomes" id="UP000580568">
    <property type="component" value="Unassembled WGS sequence"/>
</dbReference>
<dbReference type="Gene3D" id="1.10.287.130">
    <property type="match status" value="1"/>
</dbReference>
<dbReference type="InterPro" id="IPR000014">
    <property type="entry name" value="PAS"/>
</dbReference>
<dbReference type="PANTHER" id="PTHR43065">
    <property type="entry name" value="SENSOR HISTIDINE KINASE"/>
    <property type="match status" value="1"/>
</dbReference>
<dbReference type="InterPro" id="IPR004358">
    <property type="entry name" value="Sig_transdc_His_kin-like_C"/>
</dbReference>
<evidence type="ECO:0000256" key="5">
    <source>
        <dbReference type="ARBA" id="ARBA00022741"/>
    </source>
</evidence>
<accession>A0A6V8SGD8</accession>
<evidence type="ECO:0000256" key="1">
    <source>
        <dbReference type="ARBA" id="ARBA00000085"/>
    </source>
</evidence>
<dbReference type="SUPFAM" id="SSF55874">
    <property type="entry name" value="ATPase domain of HSP90 chaperone/DNA topoisomerase II/histidine kinase"/>
    <property type="match status" value="1"/>
</dbReference>
<dbReference type="PROSITE" id="PS50112">
    <property type="entry name" value="PAS"/>
    <property type="match status" value="1"/>
</dbReference>
<comment type="catalytic activity">
    <reaction evidence="1">
        <text>ATP + protein L-histidine = ADP + protein N-phospho-L-histidine.</text>
        <dbReference type="EC" id="2.7.13.3"/>
    </reaction>
</comment>
<dbReference type="InterPro" id="IPR036890">
    <property type="entry name" value="HATPase_C_sf"/>
</dbReference>
<keyword evidence="7" id="KW-0067">ATP-binding</keyword>
<dbReference type="AlphaFoldDB" id="A0A6V8SGD8"/>
<dbReference type="PANTHER" id="PTHR43065:SF10">
    <property type="entry name" value="PEROXIDE STRESS-ACTIVATED HISTIDINE KINASE MAK3"/>
    <property type="match status" value="1"/>
</dbReference>
<evidence type="ECO:0000256" key="8">
    <source>
        <dbReference type="ARBA" id="ARBA00023012"/>
    </source>
</evidence>
<dbReference type="GO" id="GO:0000155">
    <property type="term" value="F:phosphorelay sensor kinase activity"/>
    <property type="evidence" value="ECO:0007669"/>
    <property type="project" value="InterPro"/>
</dbReference>
<evidence type="ECO:0000259" key="10">
    <source>
        <dbReference type="PROSITE" id="PS50109"/>
    </source>
</evidence>
<dbReference type="EMBL" id="BLZR01000001">
    <property type="protein sequence ID" value="GFP75786.1"/>
    <property type="molecule type" value="Genomic_DNA"/>
</dbReference>